<comment type="pathway">
    <text evidence="2">Cell wall biogenesis; peptidoglycan biosynthesis.</text>
</comment>
<evidence type="ECO:0000256" key="18">
    <source>
        <dbReference type="ARBA" id="ARBA00041418"/>
    </source>
</evidence>
<feature type="transmembrane region" description="Helical" evidence="21">
    <location>
        <begin position="190"/>
        <end position="210"/>
    </location>
</feature>
<evidence type="ECO:0000256" key="21">
    <source>
        <dbReference type="SAM" id="Phobius"/>
    </source>
</evidence>
<dbReference type="Proteomes" id="UP000228528">
    <property type="component" value="Unassembled WGS sequence"/>
</dbReference>
<accession>A0A2M6P1U4</accession>
<keyword evidence="12" id="KW-0131">Cell cycle</keyword>
<evidence type="ECO:0000256" key="6">
    <source>
        <dbReference type="ARBA" id="ARBA00022679"/>
    </source>
</evidence>
<keyword evidence="13" id="KW-0961">Cell wall biogenesis/degradation</keyword>
<sequence length="370" mass="40414">MSVTEKKADYVFLLYVGILLIFGLVMLASASSPVGYQRFGDNYFFIKRQLLYGVLPGIVAFLFFAKFDYRKLLRFATPIFGFSLLLLILVFIPGIGSNLNTGAHSWLVIGPISFQPAEFAKLAMVIFMSAFLVHKGHDLVELEQGFIPSLIVGFIPVLLVVLQPDVGTVSILFSLLFGLLFVAGAKYKHLLALALLGVVALIILIAVAPYRAARFTTFLHPELDPQGIGYHINQAFLAIGSGGVFGQGLGRSRQKFQYLPEVHADSIFAVIAEEMGFVFASLFILFLLLIAFRAFRIAKDAPDQFGRLLVCGIIIWILVQSFFNIGAMVGLMPLTGVPLPLVSHGGTALMIALAGFGIVLNVSKHRITNN</sequence>
<dbReference type="PANTHER" id="PTHR30474">
    <property type="entry name" value="CELL CYCLE PROTEIN"/>
    <property type="match status" value="1"/>
</dbReference>
<evidence type="ECO:0000256" key="13">
    <source>
        <dbReference type="ARBA" id="ARBA00023316"/>
    </source>
</evidence>
<evidence type="ECO:0000256" key="19">
    <source>
        <dbReference type="ARBA" id="ARBA00044770"/>
    </source>
</evidence>
<evidence type="ECO:0000256" key="16">
    <source>
        <dbReference type="ARBA" id="ARBA00038053"/>
    </source>
</evidence>
<keyword evidence="7 21" id="KW-0812">Transmembrane</keyword>
<dbReference type="Pfam" id="PF01098">
    <property type="entry name" value="FTSW_RODA_SPOVE"/>
    <property type="match status" value="1"/>
</dbReference>
<keyword evidence="9" id="KW-0573">Peptidoglycan synthesis</keyword>
<feature type="transmembrane region" description="Helical" evidence="21">
    <location>
        <begin position="168"/>
        <end position="185"/>
    </location>
</feature>
<comment type="subcellular location">
    <subcellularLocation>
        <location evidence="1">Cell membrane</location>
        <topology evidence="1">Multi-pass membrane protein</topology>
    </subcellularLocation>
</comment>
<keyword evidence="5" id="KW-0328">Glycosyltransferase</keyword>
<dbReference type="AlphaFoldDB" id="A0A2M6P1U4"/>
<dbReference type="GO" id="GO:0008955">
    <property type="term" value="F:peptidoglycan glycosyltransferase activity"/>
    <property type="evidence" value="ECO:0007669"/>
    <property type="project" value="UniProtKB-EC"/>
</dbReference>
<evidence type="ECO:0000313" key="23">
    <source>
        <dbReference type="Proteomes" id="UP000228528"/>
    </source>
</evidence>
<evidence type="ECO:0000256" key="8">
    <source>
        <dbReference type="ARBA" id="ARBA00022960"/>
    </source>
</evidence>
<evidence type="ECO:0000256" key="14">
    <source>
        <dbReference type="ARBA" id="ARBA00032370"/>
    </source>
</evidence>
<dbReference type="GO" id="GO:0015648">
    <property type="term" value="F:lipid-linked peptidoglycan transporter activity"/>
    <property type="evidence" value="ECO:0007669"/>
    <property type="project" value="TreeGrafter"/>
</dbReference>
<dbReference type="PANTHER" id="PTHR30474:SF2">
    <property type="entry name" value="PEPTIDOGLYCAN GLYCOSYLTRANSFERASE FTSW-RELATED"/>
    <property type="match status" value="1"/>
</dbReference>
<feature type="transmembrane region" description="Helical" evidence="21">
    <location>
        <begin position="275"/>
        <end position="295"/>
    </location>
</feature>
<comment type="catalytic activity">
    <reaction evidence="20">
        <text>[GlcNAc-(1-&gt;4)-Mur2Ac(oyl-L-Ala-gamma-D-Glu-L-Lys-D-Ala-D-Ala)](n)-di-trans,octa-cis-undecaprenyl diphosphate + beta-D-GlcNAc-(1-&gt;4)-Mur2Ac(oyl-L-Ala-gamma-D-Glu-L-Lys-D-Ala-D-Ala)-di-trans,octa-cis-undecaprenyl diphosphate = [GlcNAc-(1-&gt;4)-Mur2Ac(oyl-L-Ala-gamma-D-Glu-L-Lys-D-Ala-D-Ala)](n+1)-di-trans,octa-cis-undecaprenyl diphosphate + di-trans,octa-cis-undecaprenyl diphosphate + H(+)</text>
        <dbReference type="Rhea" id="RHEA:23708"/>
        <dbReference type="Rhea" id="RHEA-COMP:9602"/>
        <dbReference type="Rhea" id="RHEA-COMP:9603"/>
        <dbReference type="ChEBI" id="CHEBI:15378"/>
        <dbReference type="ChEBI" id="CHEBI:58405"/>
        <dbReference type="ChEBI" id="CHEBI:60033"/>
        <dbReference type="ChEBI" id="CHEBI:78435"/>
        <dbReference type="EC" id="2.4.99.28"/>
    </reaction>
</comment>
<dbReference type="NCBIfam" id="TIGR02614">
    <property type="entry name" value="ftsW"/>
    <property type="match status" value="1"/>
</dbReference>
<evidence type="ECO:0000256" key="5">
    <source>
        <dbReference type="ARBA" id="ARBA00022676"/>
    </source>
</evidence>
<evidence type="ECO:0000256" key="1">
    <source>
        <dbReference type="ARBA" id="ARBA00004651"/>
    </source>
</evidence>
<dbReference type="GO" id="GO:0008360">
    <property type="term" value="P:regulation of cell shape"/>
    <property type="evidence" value="ECO:0007669"/>
    <property type="project" value="UniProtKB-KW"/>
</dbReference>
<evidence type="ECO:0000256" key="10">
    <source>
        <dbReference type="ARBA" id="ARBA00022989"/>
    </source>
</evidence>
<feature type="transmembrane region" description="Helical" evidence="21">
    <location>
        <begin position="145"/>
        <end position="162"/>
    </location>
</feature>
<keyword evidence="4" id="KW-0132">Cell division</keyword>
<dbReference type="GO" id="GO:0071555">
    <property type="term" value="P:cell wall organization"/>
    <property type="evidence" value="ECO:0007669"/>
    <property type="project" value="UniProtKB-KW"/>
</dbReference>
<keyword evidence="10 21" id="KW-1133">Transmembrane helix</keyword>
<feature type="transmembrane region" description="Helical" evidence="21">
    <location>
        <begin position="79"/>
        <end position="96"/>
    </location>
</feature>
<evidence type="ECO:0000256" key="15">
    <source>
        <dbReference type="ARBA" id="ARBA00033270"/>
    </source>
</evidence>
<feature type="transmembrane region" description="Helical" evidence="21">
    <location>
        <begin position="50"/>
        <end position="67"/>
    </location>
</feature>
<feature type="transmembrane region" description="Helical" evidence="21">
    <location>
        <begin position="116"/>
        <end position="133"/>
    </location>
</feature>
<evidence type="ECO:0000256" key="2">
    <source>
        <dbReference type="ARBA" id="ARBA00004752"/>
    </source>
</evidence>
<organism evidence="22 23">
    <name type="scientific">Candidatus Magasanikbacteria bacterium CG10_big_fil_rev_8_21_14_0_10_38_6</name>
    <dbReference type="NCBI Taxonomy" id="1974647"/>
    <lineage>
        <taxon>Bacteria</taxon>
        <taxon>Candidatus Magasanikiibacteriota</taxon>
    </lineage>
</organism>
<dbReference type="GO" id="GO:0032153">
    <property type="term" value="C:cell division site"/>
    <property type="evidence" value="ECO:0007669"/>
    <property type="project" value="TreeGrafter"/>
</dbReference>
<dbReference type="GO" id="GO:0009252">
    <property type="term" value="P:peptidoglycan biosynthetic process"/>
    <property type="evidence" value="ECO:0007669"/>
    <property type="project" value="UniProtKB-KW"/>
</dbReference>
<dbReference type="GO" id="GO:0005886">
    <property type="term" value="C:plasma membrane"/>
    <property type="evidence" value="ECO:0007669"/>
    <property type="project" value="UniProtKB-SubCell"/>
</dbReference>
<gene>
    <name evidence="22" type="primary">ftsW</name>
    <name evidence="22" type="ORF">COU30_01205</name>
</gene>
<evidence type="ECO:0000256" key="7">
    <source>
        <dbReference type="ARBA" id="ARBA00022692"/>
    </source>
</evidence>
<dbReference type="GO" id="GO:0051301">
    <property type="term" value="P:cell division"/>
    <property type="evidence" value="ECO:0007669"/>
    <property type="project" value="UniProtKB-KW"/>
</dbReference>
<reference evidence="23" key="1">
    <citation type="submission" date="2017-09" db="EMBL/GenBank/DDBJ databases">
        <title>Depth-based differentiation of microbial function through sediment-hosted aquifers and enrichment of novel symbionts in the deep terrestrial subsurface.</title>
        <authorList>
            <person name="Probst A.J."/>
            <person name="Ladd B."/>
            <person name="Jarett J.K."/>
            <person name="Geller-Mcgrath D.E."/>
            <person name="Sieber C.M.K."/>
            <person name="Emerson J.B."/>
            <person name="Anantharaman K."/>
            <person name="Thomas B.C."/>
            <person name="Malmstrom R."/>
            <person name="Stieglmeier M."/>
            <person name="Klingl A."/>
            <person name="Woyke T."/>
            <person name="Ryan C.M."/>
            <person name="Banfield J.F."/>
        </authorList>
    </citation>
    <scope>NUCLEOTIDE SEQUENCE [LARGE SCALE GENOMIC DNA]</scope>
</reference>
<keyword evidence="6" id="KW-0808">Transferase</keyword>
<evidence type="ECO:0000256" key="11">
    <source>
        <dbReference type="ARBA" id="ARBA00023136"/>
    </source>
</evidence>
<protein>
    <recommendedName>
        <fullName evidence="17">Probable peptidoglycan glycosyltransferase FtsW</fullName>
        <ecNumber evidence="19">2.4.99.28</ecNumber>
    </recommendedName>
    <alternativeName>
        <fullName evidence="18">Cell division protein FtsW</fullName>
    </alternativeName>
    <alternativeName>
        <fullName evidence="15">Cell wall polymerase</fullName>
    </alternativeName>
    <alternativeName>
        <fullName evidence="14">Peptidoglycan polymerase</fullName>
    </alternativeName>
</protein>
<keyword evidence="3" id="KW-1003">Cell membrane</keyword>
<name>A0A2M6P1U4_9BACT</name>
<dbReference type="EMBL" id="PFBW01000053">
    <property type="protein sequence ID" value="PIR77667.1"/>
    <property type="molecule type" value="Genomic_DNA"/>
</dbReference>
<comment type="caution">
    <text evidence="22">The sequence shown here is derived from an EMBL/GenBank/DDBJ whole genome shotgun (WGS) entry which is preliminary data.</text>
</comment>
<evidence type="ECO:0000256" key="20">
    <source>
        <dbReference type="ARBA" id="ARBA00049902"/>
    </source>
</evidence>
<evidence type="ECO:0000256" key="9">
    <source>
        <dbReference type="ARBA" id="ARBA00022984"/>
    </source>
</evidence>
<evidence type="ECO:0000256" key="3">
    <source>
        <dbReference type="ARBA" id="ARBA00022475"/>
    </source>
</evidence>
<dbReference type="EC" id="2.4.99.28" evidence="19"/>
<feature type="transmembrane region" description="Helical" evidence="21">
    <location>
        <begin position="12"/>
        <end position="30"/>
    </location>
</feature>
<keyword evidence="8" id="KW-0133">Cell shape</keyword>
<evidence type="ECO:0000313" key="22">
    <source>
        <dbReference type="EMBL" id="PIR77667.1"/>
    </source>
</evidence>
<feature type="transmembrane region" description="Helical" evidence="21">
    <location>
        <begin position="341"/>
        <end position="362"/>
    </location>
</feature>
<dbReference type="InterPro" id="IPR001182">
    <property type="entry name" value="FtsW/RodA"/>
</dbReference>
<dbReference type="InterPro" id="IPR013437">
    <property type="entry name" value="FtsW"/>
</dbReference>
<keyword evidence="11 21" id="KW-0472">Membrane</keyword>
<feature type="transmembrane region" description="Helical" evidence="21">
    <location>
        <begin position="307"/>
        <end position="329"/>
    </location>
</feature>
<comment type="similarity">
    <text evidence="16">Belongs to the SEDS family. FtsW subfamily.</text>
</comment>
<proteinExistence type="inferred from homology"/>
<evidence type="ECO:0000256" key="17">
    <source>
        <dbReference type="ARBA" id="ARBA00041185"/>
    </source>
</evidence>
<evidence type="ECO:0000256" key="12">
    <source>
        <dbReference type="ARBA" id="ARBA00023306"/>
    </source>
</evidence>
<evidence type="ECO:0000256" key="4">
    <source>
        <dbReference type="ARBA" id="ARBA00022618"/>
    </source>
</evidence>